<dbReference type="Pfam" id="PF00278">
    <property type="entry name" value="Orn_DAP_Arg_deC"/>
    <property type="match status" value="1"/>
</dbReference>
<evidence type="ECO:0000256" key="6">
    <source>
        <dbReference type="ARBA" id="ARBA00023066"/>
    </source>
</evidence>
<comment type="cofactor">
    <cofactor evidence="1">
        <name>pyridoxal 5'-phosphate</name>
        <dbReference type="ChEBI" id="CHEBI:597326"/>
    </cofactor>
</comment>
<comment type="catalytic activity">
    <reaction evidence="9">
        <text>carboxyspermidine + H(+) = spermidine + CO2</text>
        <dbReference type="Rhea" id="RHEA:34095"/>
        <dbReference type="ChEBI" id="CHEBI:15378"/>
        <dbReference type="ChEBI" id="CHEBI:16526"/>
        <dbReference type="ChEBI" id="CHEBI:57834"/>
        <dbReference type="ChEBI" id="CHEBI:65072"/>
        <dbReference type="EC" id="4.1.1.96"/>
    </reaction>
</comment>
<dbReference type="PANTHER" id="PTHR43727">
    <property type="entry name" value="DIAMINOPIMELATE DECARBOXYLASE"/>
    <property type="match status" value="1"/>
</dbReference>
<dbReference type="SUPFAM" id="SSF50621">
    <property type="entry name" value="Alanine racemase C-terminal domain-like"/>
    <property type="match status" value="1"/>
</dbReference>
<proteinExistence type="inferred from homology"/>
<feature type="domain" description="Orn/DAP/Arg decarboxylase 2 C-terminal" evidence="12">
    <location>
        <begin position="162"/>
        <end position="366"/>
    </location>
</feature>
<gene>
    <name evidence="13" type="primary">nspC</name>
    <name evidence="13" type="ORF">HSUHS5_0707</name>
</gene>
<dbReference type="SUPFAM" id="SSF51419">
    <property type="entry name" value="PLP-binding barrel"/>
    <property type="match status" value="1"/>
</dbReference>
<dbReference type="PIRSF" id="PIRSF038941">
    <property type="entry name" value="NspC"/>
    <property type="match status" value="1"/>
</dbReference>
<protein>
    <recommendedName>
        <fullName evidence="3">Carboxynorspermidine/carboxyspermidine decarboxylase</fullName>
        <ecNumber evidence="2">4.1.1.96</ecNumber>
    </recommendedName>
</protein>
<evidence type="ECO:0000256" key="11">
    <source>
        <dbReference type="PIRSR" id="PIRSR038941-1"/>
    </source>
</evidence>
<dbReference type="GO" id="GO:0009089">
    <property type="term" value="P:lysine biosynthetic process via diaminopimelate"/>
    <property type="evidence" value="ECO:0007669"/>
    <property type="project" value="TreeGrafter"/>
</dbReference>
<dbReference type="InterPro" id="IPR005730">
    <property type="entry name" value="Nsp_de-COase"/>
</dbReference>
<dbReference type="NCBIfam" id="TIGR01047">
    <property type="entry name" value="nspC"/>
    <property type="match status" value="1"/>
</dbReference>
<dbReference type="GO" id="GO:0045312">
    <property type="term" value="P:nor-spermidine biosynthetic process"/>
    <property type="evidence" value="ECO:0007669"/>
    <property type="project" value="InterPro"/>
</dbReference>
<comment type="similarity">
    <text evidence="8">Belongs to the Orn/Lys/Arg decarboxylase class-II family. NspC subfamily.</text>
</comment>
<dbReference type="Gene3D" id="3.20.20.10">
    <property type="entry name" value="Alanine racemase"/>
    <property type="match status" value="1"/>
</dbReference>
<accession>E7G414</accession>
<dbReference type="GO" id="GO:0008295">
    <property type="term" value="P:spermidine biosynthetic process"/>
    <property type="evidence" value="ECO:0007669"/>
    <property type="project" value="UniProtKB-KW"/>
</dbReference>
<feature type="binding site" evidence="11">
    <location>
        <position position="267"/>
    </location>
    <ligand>
        <name>substrate</name>
    </ligand>
</feature>
<dbReference type="CDD" id="cd06829">
    <property type="entry name" value="PLPDE_III_CANSDC"/>
    <property type="match status" value="1"/>
</dbReference>
<comment type="caution">
    <text evidence="13">The sequence shown here is derived from an EMBL/GenBank/DDBJ whole genome shotgun (WGS) entry which is preliminary data.</text>
</comment>
<dbReference type="InterPro" id="IPR009006">
    <property type="entry name" value="Ala_racemase/Decarboxylase_C"/>
</dbReference>
<evidence type="ECO:0000256" key="3">
    <source>
        <dbReference type="ARBA" id="ARBA00013633"/>
    </source>
</evidence>
<dbReference type="Gene3D" id="2.40.37.10">
    <property type="entry name" value="Lyase, Ornithine Decarboxylase, Chain A, domain 1"/>
    <property type="match status" value="1"/>
</dbReference>
<dbReference type="InterPro" id="IPR022643">
    <property type="entry name" value="De-COase2_C"/>
</dbReference>
<evidence type="ECO:0000313" key="14">
    <source>
        <dbReference type="Proteomes" id="UP000054093"/>
    </source>
</evidence>
<dbReference type="EC" id="4.1.1.96" evidence="2"/>
<evidence type="ECO:0000256" key="4">
    <source>
        <dbReference type="ARBA" id="ARBA00022793"/>
    </source>
</evidence>
<evidence type="ECO:0000259" key="12">
    <source>
        <dbReference type="Pfam" id="PF00278"/>
    </source>
</evidence>
<sequence>MHAHTTGLMDYHSIPSPCYVLELAKLQRNLAILERVQKEAGVKIVLALKGFAFWRSFEWLRVSLHGCCASGVYEALLAYEEFGSRESGKEICVFSPGFKEVDIKQLLPIATHIIFNSFAQYHAYKDLILAKNKQLSKLGLSSIKIGLRINPLFSRVQPLIYNPCAPHSRLGIPPKAFKEGLERYGLEGVSGLHFHTHCQQDASDLQEGLDHVKKHFGETLAQVQWLNMGGGQHMSKEGYALEVLIQAIQQLKKDYPNLAEIFCEPGEAVGYQTGFLLSSVLDIVENGAQIAILDVSITNHMPDCLEMPYKPEIFKVALDGSVQVGSEAGEFGYFLGGVSCLAGDFIGPYYFENPLQVGDRIIFEDMLHYTIVKNNTFNGIALPSLGLIEHNQFKLLKKFDFSHYKERN</sequence>
<reference evidence="13 14" key="1">
    <citation type="journal article" date="2011" name="Vet. Res.">
        <title>Genome sequence of Helicobacter suis supports its role in gastric pathology.</title>
        <authorList>
            <person name="Vermoote M."/>
            <person name="Vandekerckhove T.T."/>
            <person name="Flahou B."/>
            <person name="Pasmans F."/>
            <person name="Smet A."/>
            <person name="De Groote D."/>
            <person name="Van Criekinge W."/>
            <person name="Ducatelle R."/>
            <person name="Haesebrouck F."/>
        </authorList>
    </citation>
    <scope>NUCLEOTIDE SEQUENCE [LARGE SCALE GENOMIC DNA]</scope>
    <source>
        <strain evidence="13 14">HS5</strain>
    </source>
</reference>
<name>E7G414_9HELI</name>
<keyword evidence="5" id="KW-0663">Pyridoxal phosphate</keyword>
<evidence type="ECO:0000256" key="7">
    <source>
        <dbReference type="ARBA" id="ARBA00023239"/>
    </source>
</evidence>
<evidence type="ECO:0000256" key="1">
    <source>
        <dbReference type="ARBA" id="ARBA00001933"/>
    </source>
</evidence>
<evidence type="ECO:0000313" key="13">
    <source>
        <dbReference type="EMBL" id="EFX41867.1"/>
    </source>
</evidence>
<keyword evidence="4" id="KW-0210">Decarboxylase</keyword>
<dbReference type="InterPro" id="IPR029066">
    <property type="entry name" value="PLP-binding_barrel"/>
</dbReference>
<keyword evidence="6" id="KW-0745">Spermidine biosynthesis</keyword>
<dbReference type="PANTHER" id="PTHR43727:SF1">
    <property type="entry name" value="CARBOXYNORSPERMIDINE_CARBOXYSPERMIDINE DECARBOXYLASE"/>
    <property type="match status" value="1"/>
</dbReference>
<evidence type="ECO:0000256" key="9">
    <source>
        <dbReference type="ARBA" id="ARBA00047351"/>
    </source>
</evidence>
<comment type="catalytic activity">
    <reaction evidence="10">
        <text>carboxynorspermidine + H(+) = norspermidine + CO2</text>
        <dbReference type="Rhea" id="RHEA:34099"/>
        <dbReference type="ChEBI" id="CHEBI:15378"/>
        <dbReference type="ChEBI" id="CHEBI:16526"/>
        <dbReference type="ChEBI" id="CHEBI:57920"/>
        <dbReference type="ChEBI" id="CHEBI:65070"/>
        <dbReference type="EC" id="4.1.1.96"/>
    </reaction>
</comment>
<evidence type="ECO:0000256" key="10">
    <source>
        <dbReference type="ARBA" id="ARBA00047389"/>
    </source>
</evidence>
<dbReference type="EMBL" id="ADHO01000119">
    <property type="protein sequence ID" value="EFX41867.1"/>
    <property type="molecule type" value="Genomic_DNA"/>
</dbReference>
<feature type="binding site" evidence="11">
    <location>
        <position position="303"/>
    </location>
    <ligand>
        <name>substrate</name>
    </ligand>
</feature>
<evidence type="ECO:0000256" key="2">
    <source>
        <dbReference type="ARBA" id="ARBA00012259"/>
    </source>
</evidence>
<dbReference type="Proteomes" id="UP000054093">
    <property type="component" value="Unassembled WGS sequence"/>
</dbReference>
<dbReference type="AlphaFoldDB" id="E7G414"/>
<dbReference type="GO" id="GO:0008836">
    <property type="term" value="F:diaminopimelate decarboxylase activity"/>
    <property type="evidence" value="ECO:0007669"/>
    <property type="project" value="TreeGrafter"/>
</dbReference>
<organism evidence="13 14">
    <name type="scientific">Helicobacter suis HS5</name>
    <dbReference type="NCBI Taxonomy" id="710394"/>
    <lineage>
        <taxon>Bacteria</taxon>
        <taxon>Pseudomonadati</taxon>
        <taxon>Campylobacterota</taxon>
        <taxon>Epsilonproteobacteria</taxon>
        <taxon>Campylobacterales</taxon>
        <taxon>Helicobacteraceae</taxon>
        <taxon>Helicobacter</taxon>
    </lineage>
</organism>
<evidence type="ECO:0000256" key="8">
    <source>
        <dbReference type="ARBA" id="ARBA00025802"/>
    </source>
</evidence>
<keyword evidence="7" id="KW-0456">Lyase</keyword>
<evidence type="ECO:0000256" key="5">
    <source>
        <dbReference type="ARBA" id="ARBA00022898"/>
    </source>
</evidence>